<comment type="similarity">
    <text evidence="1">Belongs to the LysR transcriptional regulatory family.</text>
</comment>
<dbReference type="PANTHER" id="PTHR30346">
    <property type="entry name" value="TRANSCRIPTIONAL DUAL REGULATOR HCAR-RELATED"/>
    <property type="match status" value="1"/>
</dbReference>
<evidence type="ECO:0000256" key="2">
    <source>
        <dbReference type="ARBA" id="ARBA00023015"/>
    </source>
</evidence>
<evidence type="ECO:0000256" key="4">
    <source>
        <dbReference type="ARBA" id="ARBA00023163"/>
    </source>
</evidence>
<dbReference type="PROSITE" id="PS50931">
    <property type="entry name" value="HTH_LYSR"/>
    <property type="match status" value="1"/>
</dbReference>
<dbReference type="SUPFAM" id="SSF46785">
    <property type="entry name" value="Winged helix' DNA-binding domain"/>
    <property type="match status" value="1"/>
</dbReference>
<accession>A0A5C8ZAG9</accession>
<dbReference type="InterPro" id="IPR000847">
    <property type="entry name" value="LysR_HTH_N"/>
</dbReference>
<dbReference type="SUPFAM" id="SSF53850">
    <property type="entry name" value="Periplasmic binding protein-like II"/>
    <property type="match status" value="1"/>
</dbReference>
<reference evidence="6 7" key="1">
    <citation type="submission" date="2019-07" db="EMBL/GenBank/DDBJ databases">
        <title>Quadrisphaera sp. strain DD2A genome sequencing and assembly.</title>
        <authorList>
            <person name="Kim I."/>
        </authorList>
    </citation>
    <scope>NUCLEOTIDE SEQUENCE [LARGE SCALE GENOMIC DNA]</scope>
    <source>
        <strain evidence="6 7">DD2A</strain>
    </source>
</reference>
<name>A0A5C8ZAG9_9ACTN</name>
<dbReference type="AlphaFoldDB" id="A0A5C8ZAG9"/>
<sequence>MDLRWLRAFVAVAEARHFARAAQGLDTVTSNVSAQLKALEDHLGVRLLERGRRSTPHLTAAGEVFLPEARRVLAAVEQAESVGRAAGRGLLGRVRVGYVASAAASGVLADAVAHVADGSQVEVSIEEMATPDQVEALVAGRIDVGLLRQRPELPAALASTVVLTEEVLVALPVRHRTWSPDRDDDGGGVPAAALAGERFAVPSFGEAHDARDEVAAVARAGGLVPPPVVAVRDYLAALALVASGTAVALVPECFSRLAVPGVRCARLRDVSLQTRLLLVHRADEQAPAVLRVLEGARAAHPSDPSAPAEG</sequence>
<dbReference type="PANTHER" id="PTHR30346:SF28">
    <property type="entry name" value="HTH-TYPE TRANSCRIPTIONAL REGULATOR CYNR"/>
    <property type="match status" value="1"/>
</dbReference>
<evidence type="ECO:0000313" key="7">
    <source>
        <dbReference type="Proteomes" id="UP000321234"/>
    </source>
</evidence>
<evidence type="ECO:0000256" key="1">
    <source>
        <dbReference type="ARBA" id="ARBA00009437"/>
    </source>
</evidence>
<protein>
    <submittedName>
        <fullName evidence="6">LysR family transcriptional regulator</fullName>
    </submittedName>
</protein>
<feature type="domain" description="HTH lysR-type" evidence="5">
    <location>
        <begin position="1"/>
        <end position="59"/>
    </location>
</feature>
<dbReference type="Pfam" id="PF03466">
    <property type="entry name" value="LysR_substrate"/>
    <property type="match status" value="1"/>
</dbReference>
<dbReference type="EMBL" id="VKAC01000010">
    <property type="protein sequence ID" value="TXR55095.1"/>
    <property type="molecule type" value="Genomic_DNA"/>
</dbReference>
<gene>
    <name evidence="6" type="ORF">FMM08_16560</name>
</gene>
<keyword evidence="3" id="KW-0238">DNA-binding</keyword>
<dbReference type="GO" id="GO:0032993">
    <property type="term" value="C:protein-DNA complex"/>
    <property type="evidence" value="ECO:0007669"/>
    <property type="project" value="TreeGrafter"/>
</dbReference>
<comment type="caution">
    <text evidence="6">The sequence shown here is derived from an EMBL/GenBank/DDBJ whole genome shotgun (WGS) entry which is preliminary data.</text>
</comment>
<dbReference type="OrthoDB" id="3176554at2"/>
<proteinExistence type="inferred from homology"/>
<evidence type="ECO:0000259" key="5">
    <source>
        <dbReference type="PROSITE" id="PS50931"/>
    </source>
</evidence>
<dbReference type="Gene3D" id="1.10.10.10">
    <property type="entry name" value="Winged helix-like DNA-binding domain superfamily/Winged helix DNA-binding domain"/>
    <property type="match status" value="1"/>
</dbReference>
<dbReference type="InterPro" id="IPR036388">
    <property type="entry name" value="WH-like_DNA-bd_sf"/>
</dbReference>
<dbReference type="CDD" id="cd08414">
    <property type="entry name" value="PBP2_LTTR_aromatics_like"/>
    <property type="match status" value="1"/>
</dbReference>
<organism evidence="6 7">
    <name type="scientific">Quadrisphaera setariae</name>
    <dbReference type="NCBI Taxonomy" id="2593304"/>
    <lineage>
        <taxon>Bacteria</taxon>
        <taxon>Bacillati</taxon>
        <taxon>Actinomycetota</taxon>
        <taxon>Actinomycetes</taxon>
        <taxon>Kineosporiales</taxon>
        <taxon>Kineosporiaceae</taxon>
        <taxon>Quadrisphaera</taxon>
    </lineage>
</organism>
<keyword evidence="7" id="KW-1185">Reference proteome</keyword>
<dbReference type="FunFam" id="1.10.10.10:FF:000001">
    <property type="entry name" value="LysR family transcriptional regulator"/>
    <property type="match status" value="1"/>
</dbReference>
<evidence type="ECO:0000313" key="6">
    <source>
        <dbReference type="EMBL" id="TXR55095.1"/>
    </source>
</evidence>
<dbReference type="GO" id="GO:0003677">
    <property type="term" value="F:DNA binding"/>
    <property type="evidence" value="ECO:0007669"/>
    <property type="project" value="UniProtKB-KW"/>
</dbReference>
<dbReference type="Pfam" id="PF00126">
    <property type="entry name" value="HTH_1"/>
    <property type="match status" value="1"/>
</dbReference>
<keyword evidence="2" id="KW-0805">Transcription regulation</keyword>
<dbReference type="InterPro" id="IPR036390">
    <property type="entry name" value="WH_DNA-bd_sf"/>
</dbReference>
<dbReference type="RefSeq" id="WP_147927485.1">
    <property type="nucleotide sequence ID" value="NZ_VKAC01000010.1"/>
</dbReference>
<dbReference type="Proteomes" id="UP000321234">
    <property type="component" value="Unassembled WGS sequence"/>
</dbReference>
<dbReference type="GO" id="GO:0003700">
    <property type="term" value="F:DNA-binding transcription factor activity"/>
    <property type="evidence" value="ECO:0007669"/>
    <property type="project" value="InterPro"/>
</dbReference>
<dbReference type="InterPro" id="IPR005119">
    <property type="entry name" value="LysR_subst-bd"/>
</dbReference>
<dbReference type="Gene3D" id="3.40.190.10">
    <property type="entry name" value="Periplasmic binding protein-like II"/>
    <property type="match status" value="2"/>
</dbReference>
<keyword evidence="4" id="KW-0804">Transcription</keyword>
<evidence type="ECO:0000256" key="3">
    <source>
        <dbReference type="ARBA" id="ARBA00023125"/>
    </source>
</evidence>